<protein>
    <recommendedName>
        <fullName evidence="4">ABC-2 family transporter protein</fullName>
    </recommendedName>
</protein>
<feature type="transmembrane region" description="Helical" evidence="1">
    <location>
        <begin position="73"/>
        <end position="97"/>
    </location>
</feature>
<feature type="transmembrane region" description="Helical" evidence="1">
    <location>
        <begin position="182"/>
        <end position="205"/>
    </location>
</feature>
<organism evidence="2 3">
    <name type="scientific">Carnobacterium iners</name>
    <dbReference type="NCBI Taxonomy" id="1073423"/>
    <lineage>
        <taxon>Bacteria</taxon>
        <taxon>Bacillati</taxon>
        <taxon>Bacillota</taxon>
        <taxon>Bacilli</taxon>
        <taxon>Lactobacillales</taxon>
        <taxon>Carnobacteriaceae</taxon>
        <taxon>Carnobacterium</taxon>
    </lineage>
</organism>
<dbReference type="Proteomes" id="UP000193435">
    <property type="component" value="Unassembled WGS sequence"/>
</dbReference>
<gene>
    <name evidence="2" type="ORF">SAMN04488700_0517</name>
</gene>
<accession>A0A1X7MR74</accession>
<evidence type="ECO:0000313" key="3">
    <source>
        <dbReference type="Proteomes" id="UP000193435"/>
    </source>
</evidence>
<keyword evidence="3" id="KW-1185">Reference proteome</keyword>
<dbReference type="RefSeq" id="WP_085558825.1">
    <property type="nucleotide sequence ID" value="NZ_FOAH01000020.1"/>
</dbReference>
<name>A0A1X7MR74_9LACT</name>
<feature type="transmembrane region" description="Helical" evidence="1">
    <location>
        <begin position="246"/>
        <end position="271"/>
    </location>
</feature>
<evidence type="ECO:0008006" key="4">
    <source>
        <dbReference type="Google" id="ProtNLM"/>
    </source>
</evidence>
<feature type="transmembrane region" description="Helical" evidence="1">
    <location>
        <begin position="16"/>
        <end position="36"/>
    </location>
</feature>
<evidence type="ECO:0000313" key="2">
    <source>
        <dbReference type="EMBL" id="SMH27195.1"/>
    </source>
</evidence>
<dbReference type="AlphaFoldDB" id="A0A1X7MR74"/>
<dbReference type="EMBL" id="FXBJ01000002">
    <property type="protein sequence ID" value="SMH27195.1"/>
    <property type="molecule type" value="Genomic_DNA"/>
</dbReference>
<proteinExistence type="predicted"/>
<dbReference type="STRING" id="1073423.SAMN04488700_0517"/>
<dbReference type="OrthoDB" id="1751619at2"/>
<reference evidence="2 3" key="1">
    <citation type="submission" date="2017-04" db="EMBL/GenBank/DDBJ databases">
        <authorList>
            <person name="Afonso C.L."/>
            <person name="Miller P.J."/>
            <person name="Scott M.A."/>
            <person name="Spackman E."/>
            <person name="Goraichik I."/>
            <person name="Dimitrov K.M."/>
            <person name="Suarez D.L."/>
            <person name="Swayne D.E."/>
        </authorList>
    </citation>
    <scope>NUCLEOTIDE SEQUENCE [LARGE SCALE GENOMIC DNA]</scope>
    <source>
        <strain evidence="2 3">LMG26642</strain>
    </source>
</reference>
<evidence type="ECO:0000256" key="1">
    <source>
        <dbReference type="SAM" id="Phobius"/>
    </source>
</evidence>
<feature type="transmembrane region" description="Helical" evidence="1">
    <location>
        <begin position="214"/>
        <end position="234"/>
    </location>
</feature>
<keyword evidence="1" id="KW-0472">Membrane</keyword>
<keyword evidence="1" id="KW-0812">Transmembrane</keyword>
<feature type="transmembrane region" description="Helical" evidence="1">
    <location>
        <begin position="118"/>
        <end position="145"/>
    </location>
</feature>
<keyword evidence="1" id="KW-1133">Transmembrane helix</keyword>
<sequence length="277" mass="32042">MKNYLKLVYFELNRFIKIYMALIVVTVISQFTGVFLQSRNYVATVSQTLQQESLSIKDYFASYPPLTFINVTLSGWFIIPIIFSAAALVFYSFFIWYRDWFGKNAFIYRLLMLPTDRINLFFSKLTAIILMVLGLVATQLILIPFESALFNQLLPDYLRYDLSTQTIISSSEYLSVLFPNSFIQFLIHYGLGLLVLIVLFTIILFERSFHLKGLVFGGLFGAGMLILMLSPFIIQAKLNPHYLYPIEIFAIELFLGLTISIFSIWVSYYLLNKKITV</sequence>